<organism evidence="8 9">
    <name type="scientific">Alkalibacterium iburiense</name>
    <dbReference type="NCBI Taxonomy" id="290589"/>
    <lineage>
        <taxon>Bacteria</taxon>
        <taxon>Bacillati</taxon>
        <taxon>Bacillota</taxon>
        <taxon>Bacilli</taxon>
        <taxon>Lactobacillales</taxon>
        <taxon>Carnobacteriaceae</taxon>
        <taxon>Alkalibacterium</taxon>
    </lineage>
</organism>
<dbReference type="EC" id="2.4.2.22" evidence="5 6"/>
<evidence type="ECO:0000313" key="9">
    <source>
        <dbReference type="Proteomes" id="UP001501166"/>
    </source>
</evidence>
<evidence type="ECO:0000259" key="7">
    <source>
        <dbReference type="Pfam" id="PF00156"/>
    </source>
</evidence>
<reference evidence="8 9" key="1">
    <citation type="journal article" date="2019" name="Int. J. Syst. Evol. Microbiol.">
        <title>The Global Catalogue of Microorganisms (GCM) 10K type strain sequencing project: providing services to taxonomists for standard genome sequencing and annotation.</title>
        <authorList>
            <consortium name="The Broad Institute Genomics Platform"/>
            <consortium name="The Broad Institute Genome Sequencing Center for Infectious Disease"/>
            <person name="Wu L."/>
            <person name="Ma J."/>
        </authorList>
    </citation>
    <scope>NUCLEOTIDE SEQUENCE [LARGE SCALE GENOMIC DNA]</scope>
    <source>
        <strain evidence="8 9">JCM 12662</strain>
    </source>
</reference>
<keyword evidence="2 5" id="KW-0328">Glycosyltransferase</keyword>
<dbReference type="Gene3D" id="3.40.50.2020">
    <property type="match status" value="1"/>
</dbReference>
<keyword evidence="4 5" id="KW-0660">Purine salvage</keyword>
<proteinExistence type="inferred from homology"/>
<keyword evidence="3 5" id="KW-0808">Transferase</keyword>
<feature type="binding site" evidence="5">
    <location>
        <begin position="128"/>
        <end position="132"/>
    </location>
    <ligand>
        <name>5-phospho-alpha-D-ribose 1-diphosphate</name>
        <dbReference type="ChEBI" id="CHEBI:58017"/>
    </ligand>
</feature>
<dbReference type="CDD" id="cd06223">
    <property type="entry name" value="PRTases_typeI"/>
    <property type="match status" value="1"/>
</dbReference>
<dbReference type="Proteomes" id="UP001501166">
    <property type="component" value="Unassembled WGS sequence"/>
</dbReference>
<evidence type="ECO:0000256" key="6">
    <source>
        <dbReference type="NCBIfam" id="TIGR01744"/>
    </source>
</evidence>
<feature type="binding site" evidence="5">
    <location>
        <position position="156"/>
    </location>
    <ligand>
        <name>xanthine</name>
        <dbReference type="ChEBI" id="CHEBI:17712"/>
    </ligand>
</feature>
<evidence type="ECO:0000256" key="5">
    <source>
        <dbReference type="HAMAP-Rule" id="MF_01184"/>
    </source>
</evidence>
<accession>A0ABN0XM43</accession>
<sequence>MKELKDRILKEGQALSKEVLSVDSFLNHQVDPVLVQKMGKEFARYFKDKHVTKVITVESSGIAPAIFTALELNVPVIFARKHKSLTLTTDLYTSDVYSYTKETFNTISVSSHYLNEWDRVLIIDDFLANGQAVKGMLNICSQAKAQPVGAGIVIEKSWQKGRSMLEEQGVDVYSLARIQELDEGKIEFLD</sequence>
<keyword evidence="9" id="KW-1185">Reference proteome</keyword>
<evidence type="ECO:0000256" key="3">
    <source>
        <dbReference type="ARBA" id="ARBA00022679"/>
    </source>
</evidence>
<comment type="subcellular location">
    <subcellularLocation>
        <location evidence="5">Cytoplasm</location>
    </subcellularLocation>
</comment>
<dbReference type="InterPro" id="IPR000836">
    <property type="entry name" value="PRTase_dom"/>
</dbReference>
<comment type="similarity">
    <text evidence="5">Belongs to the purine/pyrimidine phosphoribosyltransferase family. Xpt subfamily.</text>
</comment>
<comment type="subunit">
    <text evidence="5">Homodimer.</text>
</comment>
<dbReference type="RefSeq" id="WP_343756157.1">
    <property type="nucleotide sequence ID" value="NZ_BAAACW010000126.1"/>
</dbReference>
<evidence type="ECO:0000256" key="2">
    <source>
        <dbReference type="ARBA" id="ARBA00022676"/>
    </source>
</evidence>
<dbReference type="GO" id="GO:0016757">
    <property type="term" value="F:glycosyltransferase activity"/>
    <property type="evidence" value="ECO:0007669"/>
    <property type="project" value="UniProtKB-KW"/>
</dbReference>
<keyword evidence="1 5" id="KW-0963">Cytoplasm</keyword>
<comment type="catalytic activity">
    <reaction evidence="5">
        <text>XMP + diphosphate = xanthine + 5-phospho-alpha-D-ribose 1-diphosphate</text>
        <dbReference type="Rhea" id="RHEA:10800"/>
        <dbReference type="ChEBI" id="CHEBI:17712"/>
        <dbReference type="ChEBI" id="CHEBI:33019"/>
        <dbReference type="ChEBI" id="CHEBI:57464"/>
        <dbReference type="ChEBI" id="CHEBI:58017"/>
        <dbReference type="EC" id="2.4.2.22"/>
    </reaction>
</comment>
<feature type="binding site" evidence="5">
    <location>
        <position position="27"/>
    </location>
    <ligand>
        <name>xanthine</name>
        <dbReference type="ChEBI" id="CHEBI:17712"/>
    </ligand>
</feature>
<gene>
    <name evidence="5" type="primary">xpt</name>
    <name evidence="8" type="ORF">GCM10008932_19400</name>
</gene>
<evidence type="ECO:0000313" key="8">
    <source>
        <dbReference type="EMBL" id="GAA0367625.1"/>
    </source>
</evidence>
<feature type="domain" description="Phosphoribosyltransferase" evidence="7">
    <location>
        <begin position="44"/>
        <end position="158"/>
    </location>
</feature>
<dbReference type="HAMAP" id="MF_01184">
    <property type="entry name" value="XPRTase"/>
    <property type="match status" value="1"/>
</dbReference>
<dbReference type="InterPro" id="IPR010079">
    <property type="entry name" value="Xanthine_PRibTrfase"/>
</dbReference>
<dbReference type="PANTHER" id="PTHR43864:SF1">
    <property type="entry name" value="XANTHINE PHOSPHORIBOSYLTRANSFERASE"/>
    <property type="match status" value="1"/>
</dbReference>
<dbReference type="SUPFAM" id="SSF53271">
    <property type="entry name" value="PRTase-like"/>
    <property type="match status" value="1"/>
</dbReference>
<evidence type="ECO:0000256" key="4">
    <source>
        <dbReference type="ARBA" id="ARBA00022726"/>
    </source>
</evidence>
<dbReference type="EMBL" id="BAAACW010000126">
    <property type="protein sequence ID" value="GAA0367625.1"/>
    <property type="molecule type" value="Genomic_DNA"/>
</dbReference>
<evidence type="ECO:0000256" key="1">
    <source>
        <dbReference type="ARBA" id="ARBA00022490"/>
    </source>
</evidence>
<protein>
    <recommendedName>
        <fullName evidence="5 6">Xanthine phosphoribosyltransferase</fullName>
        <shortName evidence="5">XPRTase</shortName>
        <ecNumber evidence="5 6">2.4.2.22</ecNumber>
    </recommendedName>
</protein>
<dbReference type="PANTHER" id="PTHR43864">
    <property type="entry name" value="HYPOXANTHINE/GUANINE PHOSPHORIBOSYLTRANSFERASE"/>
    <property type="match status" value="1"/>
</dbReference>
<comment type="function">
    <text evidence="5">Converts the preformed base xanthine, a product of nucleic acid breakdown, to xanthosine 5'-monophosphate (XMP), so it can be reused for RNA or DNA synthesis.</text>
</comment>
<dbReference type="NCBIfam" id="NF006671">
    <property type="entry name" value="PRK09219.1"/>
    <property type="match status" value="1"/>
</dbReference>
<dbReference type="InterPro" id="IPR050118">
    <property type="entry name" value="Pur/Pyrimidine_PRTase"/>
</dbReference>
<dbReference type="Pfam" id="PF00156">
    <property type="entry name" value="Pribosyltran"/>
    <property type="match status" value="1"/>
</dbReference>
<name>A0ABN0XM43_9LACT</name>
<feature type="binding site" evidence="5">
    <location>
        <position position="20"/>
    </location>
    <ligand>
        <name>xanthine</name>
        <dbReference type="ChEBI" id="CHEBI:17712"/>
    </ligand>
</feature>
<comment type="pathway">
    <text evidence="5">Purine metabolism; XMP biosynthesis via salvage pathway; XMP from xanthine: step 1/1.</text>
</comment>
<comment type="caution">
    <text evidence="8">The sequence shown here is derived from an EMBL/GenBank/DDBJ whole genome shotgun (WGS) entry which is preliminary data.</text>
</comment>
<dbReference type="NCBIfam" id="TIGR01744">
    <property type="entry name" value="XPRTase"/>
    <property type="match status" value="1"/>
</dbReference>
<dbReference type="InterPro" id="IPR029057">
    <property type="entry name" value="PRTase-like"/>
</dbReference>